<name>A0A834NZJ1_VESPE</name>
<accession>A0A834NZJ1</accession>
<protein>
    <submittedName>
        <fullName evidence="2">Uncharacterized protein</fullName>
    </submittedName>
</protein>
<proteinExistence type="predicted"/>
<evidence type="ECO:0000256" key="1">
    <source>
        <dbReference type="SAM" id="MobiDB-lite"/>
    </source>
</evidence>
<organism evidence="2 3">
    <name type="scientific">Vespula pensylvanica</name>
    <name type="common">Western yellow jacket</name>
    <name type="synonym">Wasp</name>
    <dbReference type="NCBI Taxonomy" id="30213"/>
    <lineage>
        <taxon>Eukaryota</taxon>
        <taxon>Metazoa</taxon>
        <taxon>Ecdysozoa</taxon>
        <taxon>Arthropoda</taxon>
        <taxon>Hexapoda</taxon>
        <taxon>Insecta</taxon>
        <taxon>Pterygota</taxon>
        <taxon>Neoptera</taxon>
        <taxon>Endopterygota</taxon>
        <taxon>Hymenoptera</taxon>
        <taxon>Apocrita</taxon>
        <taxon>Aculeata</taxon>
        <taxon>Vespoidea</taxon>
        <taxon>Vespidae</taxon>
        <taxon>Vespinae</taxon>
        <taxon>Vespula</taxon>
    </lineage>
</organism>
<evidence type="ECO:0000313" key="3">
    <source>
        <dbReference type="Proteomes" id="UP000600918"/>
    </source>
</evidence>
<dbReference type="EMBL" id="JACSDY010000008">
    <property type="protein sequence ID" value="KAF7422097.1"/>
    <property type="molecule type" value="Genomic_DNA"/>
</dbReference>
<keyword evidence="3" id="KW-1185">Reference proteome</keyword>
<feature type="compositionally biased region" description="Low complexity" evidence="1">
    <location>
        <begin position="93"/>
        <end position="107"/>
    </location>
</feature>
<evidence type="ECO:0000313" key="2">
    <source>
        <dbReference type="EMBL" id="KAF7422097.1"/>
    </source>
</evidence>
<dbReference type="AlphaFoldDB" id="A0A834NZJ1"/>
<sequence>MLNRPRTSRICWVGSGTIVEEERWGLPVDRYKRHPRETTTVSSSRNFPGLLDLKMLLLPNCFKDEISITFFDRCLIMTMNNERHNGASKNRSEYSSVSERSRTSSSRKPSEGFSAPGKSIPDVRTSPRLGDLQVGRLEGRVADMEYRERSAGDSSSRGYWFLLSFLLKRVLGSPPIHVRSPFPSSKCLEPSLVP</sequence>
<gene>
    <name evidence="2" type="ORF">H0235_009933</name>
</gene>
<comment type="caution">
    <text evidence="2">The sequence shown here is derived from an EMBL/GenBank/DDBJ whole genome shotgun (WGS) entry which is preliminary data.</text>
</comment>
<dbReference type="Proteomes" id="UP000600918">
    <property type="component" value="Unassembled WGS sequence"/>
</dbReference>
<feature type="region of interest" description="Disordered" evidence="1">
    <location>
        <begin position="85"/>
        <end position="127"/>
    </location>
</feature>
<reference evidence="2" key="1">
    <citation type="journal article" date="2020" name="G3 (Bethesda)">
        <title>High-Quality Assemblies for Three Invasive Social Wasps from the &lt;i&gt;Vespula&lt;/i&gt; Genus.</title>
        <authorList>
            <person name="Harrop T.W.R."/>
            <person name="Guhlin J."/>
            <person name="McLaughlin G.M."/>
            <person name="Permina E."/>
            <person name="Stockwell P."/>
            <person name="Gilligan J."/>
            <person name="Le Lec M.F."/>
            <person name="Gruber M.A.M."/>
            <person name="Quinn O."/>
            <person name="Lovegrove M."/>
            <person name="Duncan E.J."/>
            <person name="Remnant E.J."/>
            <person name="Van Eeckhoven J."/>
            <person name="Graham B."/>
            <person name="Knapp R.A."/>
            <person name="Langford K.W."/>
            <person name="Kronenberg Z."/>
            <person name="Press M.O."/>
            <person name="Eacker S.M."/>
            <person name="Wilson-Rankin E.E."/>
            <person name="Purcell J."/>
            <person name="Lester P.J."/>
            <person name="Dearden P.K."/>
        </authorList>
    </citation>
    <scope>NUCLEOTIDE SEQUENCE</scope>
    <source>
        <strain evidence="2">Volc-1</strain>
    </source>
</reference>